<evidence type="ECO:0000256" key="2">
    <source>
        <dbReference type="ARBA" id="ARBA00023128"/>
    </source>
</evidence>
<dbReference type="InterPro" id="IPR048280">
    <property type="entry name" value="COX6B-like"/>
</dbReference>
<reference evidence="4" key="1">
    <citation type="submission" date="2020-11" db="EMBL/GenBank/DDBJ databases">
        <authorList>
            <person name="Whiteford S."/>
        </authorList>
    </citation>
    <scope>NUCLEOTIDE SEQUENCE</scope>
</reference>
<dbReference type="InterPro" id="IPR036549">
    <property type="entry name" value="CX6/COA6-like_sf"/>
</dbReference>
<dbReference type="GO" id="GO:0005739">
    <property type="term" value="C:mitochondrion"/>
    <property type="evidence" value="ECO:0007669"/>
    <property type="project" value="UniProtKB-SubCell"/>
</dbReference>
<protein>
    <submittedName>
        <fullName evidence="4">(diamondback moth) hypothetical protein</fullName>
    </submittedName>
</protein>
<proteinExistence type="predicted"/>
<dbReference type="AlphaFoldDB" id="A0A8S4CZP9"/>
<accession>A0A8S4CZP9</accession>
<evidence type="ECO:0000256" key="1">
    <source>
        <dbReference type="ARBA" id="ARBA00004173"/>
    </source>
</evidence>
<evidence type="ECO:0000256" key="3">
    <source>
        <dbReference type="ARBA" id="ARBA00023157"/>
    </source>
</evidence>
<dbReference type="KEGG" id="pxy:105397331"/>
<comment type="caution">
    <text evidence="4">The sequence shown here is derived from an EMBL/GenBank/DDBJ whole genome shotgun (WGS) entry which is preliminary data.</text>
</comment>
<keyword evidence="2" id="KW-0496">Mitochondrion</keyword>
<dbReference type="Pfam" id="PF02297">
    <property type="entry name" value="COX6B"/>
    <property type="match status" value="1"/>
</dbReference>
<dbReference type="CDD" id="cd00926">
    <property type="entry name" value="Cyt_c_Oxidase_VIb"/>
    <property type="match status" value="1"/>
</dbReference>
<gene>
    <name evidence="4" type="ORF">PLXY2_LOCUS83</name>
</gene>
<dbReference type="PANTHER" id="PTHR46281">
    <property type="entry name" value="CYTOCHROME C OXIDASE SUBUNIT 6B"/>
    <property type="match status" value="1"/>
</dbReference>
<organism evidence="4 5">
    <name type="scientific">Plutella xylostella</name>
    <name type="common">Diamondback moth</name>
    <name type="synonym">Plutella maculipennis</name>
    <dbReference type="NCBI Taxonomy" id="51655"/>
    <lineage>
        <taxon>Eukaryota</taxon>
        <taxon>Metazoa</taxon>
        <taxon>Ecdysozoa</taxon>
        <taxon>Arthropoda</taxon>
        <taxon>Hexapoda</taxon>
        <taxon>Insecta</taxon>
        <taxon>Pterygota</taxon>
        <taxon>Neoptera</taxon>
        <taxon>Endopterygota</taxon>
        <taxon>Lepidoptera</taxon>
        <taxon>Glossata</taxon>
        <taxon>Ditrysia</taxon>
        <taxon>Yponomeutoidea</taxon>
        <taxon>Plutellidae</taxon>
        <taxon>Plutella</taxon>
    </lineage>
</organism>
<name>A0A8S4CZP9_PLUXY</name>
<keyword evidence="3" id="KW-1015">Disulfide bond</keyword>
<sequence>MCDQEFRTLRIDPRYPFTNQTKACFDNYVDFYRCRRLLGEEADDCRLFKRYFETICPAAWTEHWDEQRAQGTFPAPL</sequence>
<comment type="subcellular location">
    <subcellularLocation>
        <location evidence="1">Mitochondrion</location>
    </subcellularLocation>
</comment>
<dbReference type="Gene3D" id="1.10.10.140">
    <property type="entry name" value="Cytochrome c oxidase, subunit VIb"/>
    <property type="match status" value="1"/>
</dbReference>
<evidence type="ECO:0000313" key="4">
    <source>
        <dbReference type="EMBL" id="CAG9086964.1"/>
    </source>
</evidence>
<dbReference type="PANTHER" id="PTHR46281:SF8">
    <property type="entry name" value="CYTOCHROME C OXIDASE SUBUNIT 12, MITOCHONDRIAL"/>
    <property type="match status" value="1"/>
</dbReference>
<dbReference type="Proteomes" id="UP000653454">
    <property type="component" value="Unassembled WGS sequence"/>
</dbReference>
<keyword evidence="5" id="KW-1185">Reference proteome</keyword>
<dbReference type="SUPFAM" id="SSF47694">
    <property type="entry name" value="Cytochrome c oxidase subunit h"/>
    <property type="match status" value="1"/>
</dbReference>
<dbReference type="InterPro" id="IPR003213">
    <property type="entry name" value="Cyt_c_oxidase_su6B"/>
</dbReference>
<dbReference type="OrthoDB" id="1107506at2759"/>
<dbReference type="EMBL" id="CAJHNJ030000001">
    <property type="protein sequence ID" value="CAG9086964.1"/>
    <property type="molecule type" value="Genomic_DNA"/>
</dbReference>
<evidence type="ECO:0000313" key="5">
    <source>
        <dbReference type="Proteomes" id="UP000653454"/>
    </source>
</evidence>
<dbReference type="GO" id="GO:0045277">
    <property type="term" value="C:respiratory chain complex IV"/>
    <property type="evidence" value="ECO:0007669"/>
    <property type="project" value="InterPro"/>
</dbReference>